<reference evidence="1" key="2">
    <citation type="submission" date="2025-09" db="UniProtKB">
        <authorList>
            <consortium name="EnsemblPlants"/>
        </authorList>
    </citation>
    <scope>IDENTIFICATION</scope>
</reference>
<protein>
    <submittedName>
        <fullName evidence="1">Uncharacterized protein</fullName>
    </submittedName>
</protein>
<accession>A0ACD5WTU9</accession>
<reference evidence="1" key="1">
    <citation type="submission" date="2021-05" db="EMBL/GenBank/DDBJ databases">
        <authorList>
            <person name="Scholz U."/>
            <person name="Mascher M."/>
            <person name="Fiebig A."/>
        </authorList>
    </citation>
    <scope>NUCLEOTIDE SEQUENCE [LARGE SCALE GENOMIC DNA]</scope>
</reference>
<dbReference type="Proteomes" id="UP001732700">
    <property type="component" value="Chromosome 4C"/>
</dbReference>
<organism evidence="1 2">
    <name type="scientific">Avena sativa</name>
    <name type="common">Oat</name>
    <dbReference type="NCBI Taxonomy" id="4498"/>
    <lineage>
        <taxon>Eukaryota</taxon>
        <taxon>Viridiplantae</taxon>
        <taxon>Streptophyta</taxon>
        <taxon>Embryophyta</taxon>
        <taxon>Tracheophyta</taxon>
        <taxon>Spermatophyta</taxon>
        <taxon>Magnoliopsida</taxon>
        <taxon>Liliopsida</taxon>
        <taxon>Poales</taxon>
        <taxon>Poaceae</taxon>
        <taxon>BOP clade</taxon>
        <taxon>Pooideae</taxon>
        <taxon>Poodae</taxon>
        <taxon>Poeae</taxon>
        <taxon>Poeae Chloroplast Group 1 (Aveneae type)</taxon>
        <taxon>Aveninae</taxon>
        <taxon>Avena</taxon>
    </lineage>
</organism>
<evidence type="ECO:0000313" key="2">
    <source>
        <dbReference type="Proteomes" id="UP001732700"/>
    </source>
</evidence>
<proteinExistence type="predicted"/>
<dbReference type="EnsemblPlants" id="AVESA.00010b.r2.4CG1282500.1">
    <property type="protein sequence ID" value="AVESA.00010b.r2.4CG1282500.1.CDS"/>
    <property type="gene ID" value="AVESA.00010b.r2.4CG1282500"/>
</dbReference>
<keyword evidence="2" id="KW-1185">Reference proteome</keyword>
<sequence>MRRTTRERAHASVSGRTELGEQHESTSHSPVRPSPPAAAHTSGCPKLERETGGAGEGEKMMDARRWQSPAAAAAASEAAEEDAGGGAGGPSRRPPRRGAQRASPYGLGPRRWLPKPPVSSRIFPGVSSDHAAADNNWVDQCEPMDLTHEARRVTHESKSTEPNTNAITNVAPTLVNKVNLLPGGDHIHQNGGSVLSEIEKIIKQKNFSRDEAERLIEIIRLRTPDLYDEDQRAPKSFAKDSEATPLSNRLVTAAKPDTQNWGIEVFAPPIVHDVGSSPIELARAYMEAQTSATVHESQRRKYRALSHGVEIDNSASKLLPKLPVDSPVRWPGSVVRDHTNYLTPQTNKGRTLPPVSSRSPYSGSVFRRSVKRTGHLGTYSNSSVRPQLSTPFSVGSKAILENKMTSTSDVLGVQPSTSSERAFADTDGTNTSFPRDSAAAAMKNPTFSLERSHGKGTIDSGSAIGRIPAVGNVFKRAGSSVHPKSSQTAQKILQHLERTIPSPTAKPLELRRAAKRTTTAVTSSPYKFPDSSTSNGSRQSSVNERASAYQAISDAKVQEPPPSSSNCKDSAPKMQSYVANPEVAEMTSSQHPSKTNLATTPAAMVFDKSTTNGFMFSFPVTKTSASLPEPPPTPTFFSPPKRSLPADVEEIPKFTFGSSSSAGNLIFSVDSASGSAGAADETVPTFKFGSGKKRELSFDVAGKDAVCI</sequence>
<evidence type="ECO:0000313" key="1">
    <source>
        <dbReference type="EnsemblPlants" id="AVESA.00010b.r2.4CG1282500.1.CDS"/>
    </source>
</evidence>
<name>A0ACD5WTU9_AVESA</name>